<comment type="caution">
    <text evidence="1">The sequence shown here is derived from an EMBL/GenBank/DDBJ whole genome shotgun (WGS) entry which is preliminary data.</text>
</comment>
<dbReference type="RefSeq" id="WP_377247510.1">
    <property type="nucleotide sequence ID" value="NZ_JBHLXP010000005.1"/>
</dbReference>
<name>A0ABV6BH44_9GAMM</name>
<dbReference type="Proteomes" id="UP001589813">
    <property type="component" value="Unassembled WGS sequence"/>
</dbReference>
<organism evidence="1 2">
    <name type="scientific">Rheinheimera tilapiae</name>
    <dbReference type="NCBI Taxonomy" id="875043"/>
    <lineage>
        <taxon>Bacteria</taxon>
        <taxon>Pseudomonadati</taxon>
        <taxon>Pseudomonadota</taxon>
        <taxon>Gammaproteobacteria</taxon>
        <taxon>Chromatiales</taxon>
        <taxon>Chromatiaceae</taxon>
        <taxon>Rheinheimera</taxon>
    </lineage>
</organism>
<gene>
    <name evidence="1" type="ORF">ACFFJP_17960</name>
</gene>
<keyword evidence="2" id="KW-1185">Reference proteome</keyword>
<evidence type="ECO:0000313" key="1">
    <source>
        <dbReference type="EMBL" id="MFC0050191.1"/>
    </source>
</evidence>
<evidence type="ECO:0000313" key="2">
    <source>
        <dbReference type="Proteomes" id="UP001589813"/>
    </source>
</evidence>
<protein>
    <recommendedName>
        <fullName evidence="3">Glycosyltransferase family 1 protein</fullName>
    </recommendedName>
</protein>
<evidence type="ECO:0008006" key="3">
    <source>
        <dbReference type="Google" id="ProtNLM"/>
    </source>
</evidence>
<reference evidence="1 2" key="1">
    <citation type="submission" date="2024-09" db="EMBL/GenBank/DDBJ databases">
        <authorList>
            <person name="Sun Q."/>
            <person name="Mori K."/>
        </authorList>
    </citation>
    <scope>NUCLEOTIDE SEQUENCE [LARGE SCALE GENOMIC DNA]</scope>
    <source>
        <strain evidence="1 2">KCTC 23315</strain>
    </source>
</reference>
<dbReference type="EMBL" id="JBHLXP010000005">
    <property type="protein sequence ID" value="MFC0050191.1"/>
    <property type="molecule type" value="Genomic_DNA"/>
</dbReference>
<proteinExistence type="predicted"/>
<accession>A0ABV6BH44</accession>
<sequence length="312" mass="35893">MDFNVVYGNHWNFGIGVGDTIRYLSKALNDFGCNSRISKEPCNNSVNFFIENFDEGYVLKIKELKEKGGYVVVVCTEFLTGCTFNDFMQVQSGGQYSDKEYWLGRFSRFLEIVPLCDSICHLSDIAAIDFSNFLNRNVHYLPHRYVNNYKSVIHRSDSGKDIDFLFTGTVTDYRMEILNELKKRGFNVEMSGMLTAQFYRDDLISRAKICLNIPQSAAWKYPSQSRYFYHIINDSLVLSFLDGFRSDLDDFISLSSDNFIESCIRELSAGEFNYRASIQNERFKILGGSDSHLKVILDDVYKVAGSRSLFND</sequence>